<dbReference type="InterPro" id="IPR050426">
    <property type="entry name" value="Glycosyltransferase_28"/>
</dbReference>
<dbReference type="InterPro" id="IPR002213">
    <property type="entry name" value="UDP_glucos_trans"/>
</dbReference>
<dbReference type="GO" id="GO:0005975">
    <property type="term" value="P:carbohydrate metabolic process"/>
    <property type="evidence" value="ECO:0007669"/>
    <property type="project" value="InterPro"/>
</dbReference>
<dbReference type="InterPro" id="IPR004276">
    <property type="entry name" value="GlycoTrans_28_N"/>
</dbReference>
<dbReference type="EMBL" id="JAAGMN010006707">
    <property type="protein sequence ID" value="NEE17319.1"/>
    <property type="molecule type" value="Genomic_DNA"/>
</dbReference>
<dbReference type="Pfam" id="PF03033">
    <property type="entry name" value="Glyco_transf_28"/>
    <property type="match status" value="1"/>
</dbReference>
<gene>
    <name evidence="4" type="ORF">G3M58_63990</name>
</gene>
<evidence type="ECO:0000313" key="4">
    <source>
        <dbReference type="EMBL" id="NEE17319.1"/>
    </source>
</evidence>
<dbReference type="AlphaFoldDB" id="A0A6G3XHP0"/>
<evidence type="ECO:0000259" key="3">
    <source>
        <dbReference type="Pfam" id="PF06722"/>
    </source>
</evidence>
<feature type="domain" description="Erythromycin biosynthesis protein CIII-like C-terminal" evidence="3">
    <location>
        <begin position="302"/>
        <end position="418"/>
    </location>
</feature>
<dbReference type="PANTHER" id="PTHR48050">
    <property type="entry name" value="STEROL 3-BETA-GLUCOSYLTRANSFERASE"/>
    <property type="match status" value="1"/>
</dbReference>
<dbReference type="Pfam" id="PF06722">
    <property type="entry name" value="EryCIII-like_C"/>
    <property type="match status" value="1"/>
</dbReference>
<dbReference type="CDD" id="cd03784">
    <property type="entry name" value="GT1_Gtf-like"/>
    <property type="match status" value="1"/>
</dbReference>
<name>A0A6G3XHP0_9ACTN</name>
<evidence type="ECO:0000259" key="2">
    <source>
        <dbReference type="Pfam" id="PF03033"/>
    </source>
</evidence>
<organism evidence="4">
    <name type="scientific">Streptomyces sp. SID7499</name>
    <dbReference type="NCBI Taxonomy" id="2706086"/>
    <lineage>
        <taxon>Bacteria</taxon>
        <taxon>Bacillati</taxon>
        <taxon>Actinomycetota</taxon>
        <taxon>Actinomycetes</taxon>
        <taxon>Kitasatosporales</taxon>
        <taxon>Streptomycetaceae</taxon>
        <taxon>Streptomyces</taxon>
    </lineage>
</organism>
<proteinExistence type="predicted"/>
<evidence type="ECO:0000256" key="1">
    <source>
        <dbReference type="ARBA" id="ARBA00022679"/>
    </source>
</evidence>
<dbReference type="GO" id="GO:0008194">
    <property type="term" value="F:UDP-glycosyltransferase activity"/>
    <property type="evidence" value="ECO:0007669"/>
    <property type="project" value="InterPro"/>
</dbReference>
<dbReference type="FunFam" id="3.40.50.2000:FF:000009">
    <property type="entry name" value="Sterol 3-beta-glucosyltransferase UGT80A2"/>
    <property type="match status" value="1"/>
</dbReference>
<keyword evidence="1 4" id="KW-0808">Transferase</keyword>
<dbReference type="GO" id="GO:0016758">
    <property type="term" value="F:hexosyltransferase activity"/>
    <property type="evidence" value="ECO:0007669"/>
    <property type="project" value="InterPro"/>
</dbReference>
<accession>A0A6G3XHP0</accession>
<protein>
    <submittedName>
        <fullName evidence="4">Glycosyltransferase</fullName>
    </submittedName>
</protein>
<dbReference type="PANTHER" id="PTHR48050:SF13">
    <property type="entry name" value="STEROL 3-BETA-GLUCOSYLTRANSFERASE UGT80A2"/>
    <property type="match status" value="1"/>
</dbReference>
<feature type="domain" description="Glycosyltransferase family 28 N-terminal" evidence="2">
    <location>
        <begin position="3"/>
        <end position="70"/>
    </location>
</feature>
<reference evidence="4" key="1">
    <citation type="submission" date="2020-01" db="EMBL/GenBank/DDBJ databases">
        <title>Insect and environment-associated Actinomycetes.</title>
        <authorList>
            <person name="Currrie C."/>
            <person name="Chevrette M."/>
            <person name="Carlson C."/>
            <person name="Stubbendieck R."/>
            <person name="Wendt-Pienkowski E."/>
        </authorList>
    </citation>
    <scope>NUCLEOTIDE SEQUENCE</scope>
    <source>
        <strain evidence="4">SID7499</strain>
    </source>
</reference>
<sequence>MRITLTTLGSRGDTQPFVTLGHELKSRGHDVRIAAPAVYADVVHEAGLEMIPLPGDPGKFLPGRVWKSLNEERLASRVGRSTSAVRLSRALSVLPQHTLEDRRELVGLLASACKGADLVLNSVLTRPYHLLVEDPAPWAAVCLIPQSSTDAFPAFGAPPLPLGPRYNRLTHAARRQWEWHCARGSVNRVRRDGGLGPLGLRSPLRTMGASNPILYPFSPSLVPPPADWPAHCHMTGFWYWDRTTWEPPADLRAFVENGTPPVVFTMGSLWPLYRRHGVLRMAWEAVRTAGRRMVFAGSPYGEELPPGVFQVDEVDHRWLFPRASCVIHHGGLGTMSQALRAGVPQMSVPALVDQPYFAARLTALGVASAPVPLAGLSASKFAASLDECLGNPDLVRRAAHVARSVRAEPGVGRAAEVVESWVDAGCPGS</sequence>
<dbReference type="InterPro" id="IPR010610">
    <property type="entry name" value="EryCIII-like_C"/>
</dbReference>
<dbReference type="Gene3D" id="3.40.50.2000">
    <property type="entry name" value="Glycogen Phosphorylase B"/>
    <property type="match status" value="2"/>
</dbReference>
<dbReference type="SUPFAM" id="SSF53756">
    <property type="entry name" value="UDP-Glycosyltransferase/glycogen phosphorylase"/>
    <property type="match status" value="1"/>
</dbReference>
<dbReference type="GO" id="GO:0033072">
    <property type="term" value="P:vancomycin biosynthetic process"/>
    <property type="evidence" value="ECO:0007669"/>
    <property type="project" value="UniProtKB-ARBA"/>
</dbReference>
<comment type="caution">
    <text evidence="4">The sequence shown here is derived from an EMBL/GenBank/DDBJ whole genome shotgun (WGS) entry which is preliminary data.</text>
</comment>